<evidence type="ECO:0000256" key="11">
    <source>
        <dbReference type="ARBA" id="ARBA00023053"/>
    </source>
</evidence>
<keyword evidence="11 16" id="KW-0915">Sodium</keyword>
<dbReference type="GO" id="GO:0016655">
    <property type="term" value="F:oxidoreductase activity, acting on NAD(P)H, quinone or similar compound as acceptor"/>
    <property type="evidence" value="ECO:0007669"/>
    <property type="project" value="UniProtKB-UniRule"/>
</dbReference>
<feature type="domain" description="FMN-binding" evidence="18">
    <location>
        <begin position="143"/>
        <end position="244"/>
    </location>
</feature>
<dbReference type="GO" id="GO:0005886">
    <property type="term" value="C:plasma membrane"/>
    <property type="evidence" value="ECO:0007669"/>
    <property type="project" value="UniProtKB-SubCell"/>
</dbReference>
<evidence type="ECO:0000256" key="15">
    <source>
        <dbReference type="ARBA" id="ARBA00023201"/>
    </source>
</evidence>
<reference evidence="20" key="1">
    <citation type="submission" date="2016-10" db="EMBL/GenBank/DDBJ databases">
        <authorList>
            <person name="Varghese N."/>
            <person name="Submissions S."/>
        </authorList>
    </citation>
    <scope>NUCLEOTIDE SEQUENCE [LARGE SCALE GENOMIC DNA]</scope>
    <source>
        <strain evidence="20">NRRL B-51270</strain>
    </source>
</reference>
<evidence type="ECO:0000256" key="1">
    <source>
        <dbReference type="ARBA" id="ARBA00022448"/>
    </source>
</evidence>
<dbReference type="Pfam" id="PF04205">
    <property type="entry name" value="FMN_bind"/>
    <property type="match status" value="1"/>
</dbReference>
<evidence type="ECO:0000256" key="7">
    <source>
        <dbReference type="ARBA" id="ARBA00022692"/>
    </source>
</evidence>
<organism evidence="19 20">
    <name type="scientific">Halopseudomonas xinjiangensis</name>
    <dbReference type="NCBI Taxonomy" id="487184"/>
    <lineage>
        <taxon>Bacteria</taxon>
        <taxon>Pseudomonadati</taxon>
        <taxon>Pseudomonadota</taxon>
        <taxon>Gammaproteobacteria</taxon>
        <taxon>Pseudomonadales</taxon>
        <taxon>Pseudomonadaceae</taxon>
        <taxon>Halopseudomonas</taxon>
    </lineage>
</organism>
<dbReference type="NCBIfam" id="NF003749">
    <property type="entry name" value="PRK05346.1-5"/>
    <property type="match status" value="1"/>
</dbReference>
<dbReference type="EC" id="7.2.1.1" evidence="16 17"/>
<keyword evidence="12 16" id="KW-0406">Ion transport</keyword>
<evidence type="ECO:0000259" key="18">
    <source>
        <dbReference type="SMART" id="SM00900"/>
    </source>
</evidence>
<keyword evidence="15 16" id="KW-0739">Sodium transport</keyword>
<dbReference type="AlphaFoldDB" id="A0A1H1RP16"/>
<dbReference type="OrthoDB" id="9786835at2"/>
<evidence type="ECO:0000313" key="19">
    <source>
        <dbReference type="EMBL" id="SDS37450.1"/>
    </source>
</evidence>
<evidence type="ECO:0000256" key="6">
    <source>
        <dbReference type="ARBA" id="ARBA00022643"/>
    </source>
</evidence>
<evidence type="ECO:0000256" key="17">
    <source>
        <dbReference type="PIRNR" id="PIRNR009437"/>
    </source>
</evidence>
<keyword evidence="9 16" id="KW-1133">Transmembrane helix</keyword>
<keyword evidence="3" id="KW-0997">Cell inner membrane</keyword>
<evidence type="ECO:0000256" key="4">
    <source>
        <dbReference type="ARBA" id="ARBA00022553"/>
    </source>
</evidence>
<dbReference type="STRING" id="487184.SAMN05216421_1408"/>
<evidence type="ECO:0000313" key="20">
    <source>
        <dbReference type="Proteomes" id="UP000243207"/>
    </source>
</evidence>
<evidence type="ECO:0000256" key="13">
    <source>
        <dbReference type="ARBA" id="ARBA00023075"/>
    </source>
</evidence>
<comment type="similarity">
    <text evidence="16 17">Belongs to the NqrC family.</text>
</comment>
<keyword evidence="8 16" id="KW-1278">Translocase</keyword>
<keyword evidence="5 16" id="KW-0285">Flavoprotein</keyword>
<keyword evidence="1 16" id="KW-0813">Transport</keyword>
<keyword evidence="13 16" id="KW-0830">Ubiquinone</keyword>
<keyword evidence="14 16" id="KW-0472">Membrane</keyword>
<accession>A0A1H1RP16</accession>
<comment type="function">
    <text evidence="16">NQR complex catalyzes the reduction of ubiquinone-1 to ubiquinol by two successive reactions, coupled with the transport of Na(+) ions from the cytoplasm to the periplasm. NqrA to NqrE are probably involved in the second step, the conversion of ubisemiquinone to ubiquinol.</text>
</comment>
<protein>
    <recommendedName>
        <fullName evidence="16 17">Na(+)-translocating NADH-quinone reductase subunit C</fullName>
        <shortName evidence="16 17">Na(+)-NQR subunit C</shortName>
        <shortName evidence="16 17">Na(+)-translocating NQR subunit C</shortName>
        <ecNumber evidence="16 17">7.2.1.1</ecNumber>
    </recommendedName>
    <alternativeName>
        <fullName evidence="16 17">NQR complex subunit C</fullName>
    </alternativeName>
    <alternativeName>
        <fullName evidence="16 17">NQR-1 subunit C</fullName>
    </alternativeName>
</protein>
<name>A0A1H1RP16_9GAMM</name>
<dbReference type="HAMAP" id="MF_00427">
    <property type="entry name" value="NqrC"/>
    <property type="match status" value="1"/>
</dbReference>
<dbReference type="InterPro" id="IPR010204">
    <property type="entry name" value="NqrC"/>
</dbReference>
<dbReference type="SMART" id="SM00900">
    <property type="entry name" value="FMN_bind"/>
    <property type="match status" value="1"/>
</dbReference>
<keyword evidence="20" id="KW-1185">Reference proteome</keyword>
<gene>
    <name evidence="16" type="primary">nqrC</name>
    <name evidence="19" type="ORF">SAMN05216421_1408</name>
</gene>
<dbReference type="RefSeq" id="WP_093392546.1">
    <property type="nucleotide sequence ID" value="NZ_LT629736.1"/>
</dbReference>
<dbReference type="GO" id="GO:0006814">
    <property type="term" value="P:sodium ion transport"/>
    <property type="evidence" value="ECO:0007669"/>
    <property type="project" value="UniProtKB-UniRule"/>
</dbReference>
<evidence type="ECO:0000256" key="5">
    <source>
        <dbReference type="ARBA" id="ARBA00022630"/>
    </source>
</evidence>
<feature type="modified residue" description="FMN phosphoryl threonine" evidence="16">
    <location>
        <position position="227"/>
    </location>
</feature>
<keyword evidence="6 16" id="KW-0288">FMN</keyword>
<dbReference type="PIRSF" id="PIRSF009437">
    <property type="entry name" value="NQR-1_subunit_C"/>
    <property type="match status" value="1"/>
</dbReference>
<dbReference type="Proteomes" id="UP000243207">
    <property type="component" value="Chromosome I"/>
</dbReference>
<proteinExistence type="inferred from homology"/>
<evidence type="ECO:0000256" key="12">
    <source>
        <dbReference type="ARBA" id="ARBA00023065"/>
    </source>
</evidence>
<evidence type="ECO:0000256" key="9">
    <source>
        <dbReference type="ARBA" id="ARBA00022989"/>
    </source>
</evidence>
<evidence type="ECO:0000256" key="8">
    <source>
        <dbReference type="ARBA" id="ARBA00022967"/>
    </source>
</evidence>
<evidence type="ECO:0000256" key="2">
    <source>
        <dbReference type="ARBA" id="ARBA00022475"/>
    </source>
</evidence>
<keyword evidence="4 16" id="KW-0597">Phosphoprotein</keyword>
<dbReference type="GO" id="GO:0010181">
    <property type="term" value="F:FMN binding"/>
    <property type="evidence" value="ECO:0007669"/>
    <property type="project" value="UniProtKB-UniRule"/>
</dbReference>
<evidence type="ECO:0000256" key="14">
    <source>
        <dbReference type="ARBA" id="ARBA00023136"/>
    </source>
</evidence>
<comment type="caution">
    <text evidence="16">Lacks conserved residue(s) required for the propagation of feature annotation.</text>
</comment>
<comment type="cofactor">
    <cofactor evidence="16 17">
        <name>FMN</name>
        <dbReference type="ChEBI" id="CHEBI:58210"/>
    </cofactor>
</comment>
<dbReference type="PANTHER" id="PTHR37838">
    <property type="entry name" value="NA(+)-TRANSLOCATING NADH-QUINONE REDUCTASE SUBUNIT C"/>
    <property type="match status" value="1"/>
</dbReference>
<dbReference type="PANTHER" id="PTHR37838:SF1">
    <property type="entry name" value="NA(+)-TRANSLOCATING NADH-QUINONE REDUCTASE SUBUNIT C"/>
    <property type="match status" value="1"/>
</dbReference>
<keyword evidence="10 16" id="KW-0520">NAD</keyword>
<dbReference type="InterPro" id="IPR007329">
    <property type="entry name" value="FMN-bd"/>
</dbReference>
<dbReference type="EMBL" id="LT629736">
    <property type="protein sequence ID" value="SDS37450.1"/>
    <property type="molecule type" value="Genomic_DNA"/>
</dbReference>
<evidence type="ECO:0000256" key="16">
    <source>
        <dbReference type="HAMAP-Rule" id="MF_00427"/>
    </source>
</evidence>
<sequence>MSSNRESVSRTIIVALLVCLVCSIVVSVAAVSLKPVQVTNQLLDKQRNILLIAGLLEEGSSIPEQFEKITPRLVDLRTGKFSDAMDPLSYNQQDAARDENLSRALEAHEDVASIRRREHYATVYMVENAEGIETIILPIHGYGLWSTLYGFIALEGDMNTIRGLGFYQHGETPGLGGEVDNPRWRELWKGNLVYTEDGEVGVQIVKGTVDGSDPRRQYKVDGLAGATLTSRGVEHLVRFWMGDTGFRSFLENLKSGEA</sequence>
<dbReference type="NCBIfam" id="TIGR01938">
    <property type="entry name" value="nqrC"/>
    <property type="match status" value="1"/>
</dbReference>
<evidence type="ECO:0000256" key="3">
    <source>
        <dbReference type="ARBA" id="ARBA00022519"/>
    </source>
</evidence>
<comment type="catalytic activity">
    <reaction evidence="16 17">
        <text>a ubiquinone + n Na(+)(in) + NADH + H(+) = a ubiquinol + n Na(+)(out) + NAD(+)</text>
        <dbReference type="Rhea" id="RHEA:47748"/>
        <dbReference type="Rhea" id="RHEA-COMP:9565"/>
        <dbReference type="Rhea" id="RHEA-COMP:9566"/>
        <dbReference type="ChEBI" id="CHEBI:15378"/>
        <dbReference type="ChEBI" id="CHEBI:16389"/>
        <dbReference type="ChEBI" id="CHEBI:17976"/>
        <dbReference type="ChEBI" id="CHEBI:29101"/>
        <dbReference type="ChEBI" id="CHEBI:57540"/>
        <dbReference type="ChEBI" id="CHEBI:57945"/>
        <dbReference type="EC" id="7.2.1.1"/>
    </reaction>
</comment>
<comment type="subcellular location">
    <subcellularLocation>
        <location evidence="16">Cell membrane</location>
        <topology evidence="16">Single-pass membrane protein</topology>
    </subcellularLocation>
</comment>
<keyword evidence="7 16" id="KW-0812">Transmembrane</keyword>
<evidence type="ECO:0000256" key="10">
    <source>
        <dbReference type="ARBA" id="ARBA00023027"/>
    </source>
</evidence>
<comment type="subunit">
    <text evidence="16 17">Composed of six subunits; NqrA, NqrB, NqrC, NqrD, NqrE and NqrF.</text>
</comment>
<keyword evidence="2 16" id="KW-1003">Cell membrane</keyword>